<dbReference type="Pfam" id="PF04072">
    <property type="entry name" value="LCM"/>
    <property type="match status" value="1"/>
</dbReference>
<evidence type="ECO:0000256" key="5">
    <source>
        <dbReference type="ARBA" id="ARBA00022691"/>
    </source>
</evidence>
<evidence type="ECO:0000313" key="7">
    <source>
        <dbReference type="EMBL" id="KIQ66092.1"/>
    </source>
</evidence>
<comment type="function">
    <text evidence="1 6">Exhibits S-adenosyl-L-methionine-dependent methyltransferase activity.</text>
</comment>
<sequence length="271" mass="29091">MLVDQQPPIFADTVAAALLGERAEELLGYHHAFGSHPILAGARTTAVTRSRCAEERLAEAVARRGIDQYVVLGAGLDSFACRSELVDSIRVFEVDHPHTQEWKQARLAAAGITVPPTVSFVPLDLEQAGARALTAALAAAGFDPARPAVVSWLGVTMYLSVEAIGQVLSTIGEFAPGTELIAEHLLPAEHRDPAGQAYAEQVQAAAAEGGEPWRTFLAVEEMDTLLSAHGLRPLASLRQRDTVDAELWNERADALRPFELSVLAHAVVPER</sequence>
<keyword evidence="5 6" id="KW-0949">S-adenosyl-L-methionine</keyword>
<evidence type="ECO:0000313" key="8">
    <source>
        <dbReference type="Proteomes" id="UP000032066"/>
    </source>
</evidence>
<proteinExistence type="inferred from homology"/>
<dbReference type="Gene3D" id="3.40.50.150">
    <property type="entry name" value="Vaccinia Virus protein VP39"/>
    <property type="match status" value="1"/>
</dbReference>
<name>A0A0D0Q0P3_KITGR</name>
<dbReference type="PANTHER" id="PTHR43619">
    <property type="entry name" value="S-ADENOSYL-L-METHIONINE-DEPENDENT METHYLTRANSFERASE YKTD-RELATED"/>
    <property type="match status" value="1"/>
</dbReference>
<dbReference type="EMBL" id="JXZB01000002">
    <property type="protein sequence ID" value="KIQ66092.1"/>
    <property type="molecule type" value="Genomic_DNA"/>
</dbReference>
<dbReference type="Proteomes" id="UP000032066">
    <property type="component" value="Unassembled WGS sequence"/>
</dbReference>
<comment type="caution">
    <text evidence="7">The sequence shown here is derived from an EMBL/GenBank/DDBJ whole genome shotgun (WGS) entry which is preliminary data.</text>
</comment>
<evidence type="ECO:0000256" key="6">
    <source>
        <dbReference type="RuleBase" id="RU362030"/>
    </source>
</evidence>
<keyword evidence="3 6" id="KW-0489">Methyltransferase</keyword>
<dbReference type="EC" id="2.1.1.-" evidence="6"/>
<protein>
    <recommendedName>
        <fullName evidence="6">S-adenosyl-L-methionine-dependent methyltransferase</fullName>
        <ecNumber evidence="6">2.1.1.-</ecNumber>
    </recommendedName>
</protein>
<dbReference type="InterPro" id="IPR011610">
    <property type="entry name" value="SAM_mthyl_Trfase_ML2640-like"/>
</dbReference>
<dbReference type="PANTHER" id="PTHR43619:SF2">
    <property type="entry name" value="S-ADENOSYL-L-METHIONINE-DEPENDENT METHYLTRANSFERASES SUPERFAMILY PROTEIN"/>
    <property type="match status" value="1"/>
</dbReference>
<evidence type="ECO:0000256" key="4">
    <source>
        <dbReference type="ARBA" id="ARBA00022679"/>
    </source>
</evidence>
<reference evidence="7 8" key="1">
    <citation type="submission" date="2015-02" db="EMBL/GenBank/DDBJ databases">
        <title>Draft genome sequence of Kitasatospora griseola MF730-N6, a bafilomycin, terpentecin and satosporin producer.</title>
        <authorList>
            <person name="Arens J.C."/>
            <person name="Haltli B."/>
            <person name="Kerr R.G."/>
        </authorList>
    </citation>
    <scope>NUCLEOTIDE SEQUENCE [LARGE SCALE GENOMIC DNA]</scope>
    <source>
        <strain evidence="7 8">MF730-N6</strain>
    </source>
</reference>
<organism evidence="7 8">
    <name type="scientific">Kitasatospora griseola</name>
    <name type="common">Streptomyces griseolosporeus</name>
    <dbReference type="NCBI Taxonomy" id="2064"/>
    <lineage>
        <taxon>Bacteria</taxon>
        <taxon>Bacillati</taxon>
        <taxon>Actinomycetota</taxon>
        <taxon>Actinomycetes</taxon>
        <taxon>Kitasatosporales</taxon>
        <taxon>Streptomycetaceae</taxon>
        <taxon>Kitasatospora</taxon>
    </lineage>
</organism>
<evidence type="ECO:0000256" key="1">
    <source>
        <dbReference type="ARBA" id="ARBA00003907"/>
    </source>
</evidence>
<dbReference type="STRING" id="2064.TR51_17370"/>
<dbReference type="SUPFAM" id="SSF53335">
    <property type="entry name" value="S-adenosyl-L-methionine-dependent methyltransferases"/>
    <property type="match status" value="1"/>
</dbReference>
<gene>
    <name evidence="7" type="ORF">TR51_17370</name>
</gene>
<evidence type="ECO:0000256" key="2">
    <source>
        <dbReference type="ARBA" id="ARBA00008138"/>
    </source>
</evidence>
<dbReference type="InterPro" id="IPR007213">
    <property type="entry name" value="Ppm1/Ppm2/Tcmp"/>
</dbReference>
<dbReference type="GO" id="GO:0008168">
    <property type="term" value="F:methyltransferase activity"/>
    <property type="evidence" value="ECO:0007669"/>
    <property type="project" value="UniProtKB-UniRule"/>
</dbReference>
<dbReference type="NCBIfam" id="TIGR00027">
    <property type="entry name" value="mthyl_TIGR00027"/>
    <property type="match status" value="1"/>
</dbReference>
<accession>A0A0D0Q0P3</accession>
<comment type="similarity">
    <text evidence="2 6">Belongs to the UPF0677 family.</text>
</comment>
<keyword evidence="4 7" id="KW-0808">Transferase</keyword>
<keyword evidence="8" id="KW-1185">Reference proteome</keyword>
<evidence type="ECO:0000256" key="3">
    <source>
        <dbReference type="ARBA" id="ARBA00022603"/>
    </source>
</evidence>
<dbReference type="InterPro" id="IPR029063">
    <property type="entry name" value="SAM-dependent_MTases_sf"/>
</dbReference>
<dbReference type="GO" id="GO:0032259">
    <property type="term" value="P:methylation"/>
    <property type="evidence" value="ECO:0007669"/>
    <property type="project" value="UniProtKB-KW"/>
</dbReference>
<dbReference type="AlphaFoldDB" id="A0A0D0Q0P3"/>
<dbReference type="PATRIC" id="fig|2064.6.peg.3725"/>